<feature type="domain" description="PHD-type" evidence="7">
    <location>
        <begin position="338"/>
        <end position="459"/>
    </location>
</feature>
<dbReference type="OrthoDB" id="20839at2759"/>
<comment type="caution">
    <text evidence="8">The sequence shown here is derived from an EMBL/GenBank/DDBJ whole genome shotgun (WGS) entry which is preliminary data.</text>
</comment>
<dbReference type="GO" id="GO:0006357">
    <property type="term" value="P:regulation of transcription by RNA polymerase II"/>
    <property type="evidence" value="ECO:0007669"/>
    <property type="project" value="TreeGrafter"/>
</dbReference>
<keyword evidence="9" id="KW-1185">Reference proteome</keyword>
<feature type="compositionally biased region" description="Basic and acidic residues" evidence="5">
    <location>
        <begin position="100"/>
        <end position="114"/>
    </location>
</feature>
<evidence type="ECO:0000259" key="6">
    <source>
        <dbReference type="PROSITE" id="PS50016"/>
    </source>
</evidence>
<feature type="region of interest" description="Disordered" evidence="5">
    <location>
        <begin position="726"/>
        <end position="775"/>
    </location>
</feature>
<dbReference type="InterPro" id="IPR011011">
    <property type="entry name" value="Znf_FYVE_PHD"/>
</dbReference>
<feature type="compositionally biased region" description="Basic and acidic residues" evidence="5">
    <location>
        <begin position="729"/>
        <end position="744"/>
    </location>
</feature>
<dbReference type="PANTHER" id="PTHR13793">
    <property type="entry name" value="PHD FINGER PROTEINS"/>
    <property type="match status" value="1"/>
</dbReference>
<feature type="domain" description="PHD-type" evidence="6">
    <location>
        <begin position="280"/>
        <end position="331"/>
    </location>
</feature>
<feature type="region of interest" description="Disordered" evidence="5">
    <location>
        <begin position="1"/>
        <end position="37"/>
    </location>
</feature>
<evidence type="ECO:0000256" key="5">
    <source>
        <dbReference type="SAM" id="MobiDB-lite"/>
    </source>
</evidence>
<dbReference type="SUPFAM" id="SSF57903">
    <property type="entry name" value="FYVE/PHD zinc finger"/>
    <property type="match status" value="2"/>
</dbReference>
<dbReference type="Gene3D" id="3.30.40.10">
    <property type="entry name" value="Zinc/RING finger domain, C3HC4 (zinc finger)"/>
    <property type="match status" value="4"/>
</dbReference>
<dbReference type="InterPro" id="IPR019786">
    <property type="entry name" value="Zinc_finger_PHD-type_CS"/>
</dbReference>
<accession>A0A5B6WAM2</accession>
<organism evidence="8 9">
    <name type="scientific">Gossypium australe</name>
    <dbReference type="NCBI Taxonomy" id="47621"/>
    <lineage>
        <taxon>Eukaryota</taxon>
        <taxon>Viridiplantae</taxon>
        <taxon>Streptophyta</taxon>
        <taxon>Embryophyta</taxon>
        <taxon>Tracheophyta</taxon>
        <taxon>Spermatophyta</taxon>
        <taxon>Magnoliopsida</taxon>
        <taxon>eudicotyledons</taxon>
        <taxon>Gunneridae</taxon>
        <taxon>Pentapetalae</taxon>
        <taxon>rosids</taxon>
        <taxon>malvids</taxon>
        <taxon>Malvales</taxon>
        <taxon>Malvaceae</taxon>
        <taxon>Malvoideae</taxon>
        <taxon>Gossypium</taxon>
    </lineage>
</organism>
<dbReference type="InterPro" id="IPR001965">
    <property type="entry name" value="Znf_PHD"/>
</dbReference>
<dbReference type="Proteomes" id="UP000325315">
    <property type="component" value="Unassembled WGS sequence"/>
</dbReference>
<dbReference type="InterPro" id="IPR013083">
    <property type="entry name" value="Znf_RING/FYVE/PHD"/>
</dbReference>
<sequence length="1400" mass="156142">MMGRSADGGCGTEERPCRPISSVSGRSPAQKPENALKRLPFDDVGVDFFSQAAKVLSERSPFDIPEGGSISELSVPTLPSGLASLLKQADSRKKHKKPHSGADKKSSKQKEKKQGGSIWVETKEYFRDLALQDIDALFKITPSSSLAARKKCFIIPYVGDEPRVNLILDSDVREKASVSCGEHLNVRNENGGVGKEEEKVVVEEEAEQLMDIDSVETQAQFSLKEEIGCSVSDSSSGLGWLLGSRSRRLTSERPSKKRKLLGDDDGLKKVLVACQCDGNSSLCHFCCTDDTRKESNRLVVCCSCKVAVHQKCYGVQNDVDSSWLCSWCKQKNDSNDAVKPCALCPKQGGALKPIQKSDENSGSVEFAHMFCSIWMPEVYVEDLTKMEPIINVGEVKETRKKLVCNVCRVKYGACVPCSHGTCRNSFHPLCAREAGHRMEVWARYGCDNIEMRAFCSKHSEIRNNSSSPQLGELCAAANDFSIANQFSPTSMEKSQNLKIGHKDEDKITVDIHDPNDNSDKSVDGELQEIGFFDTRLDARVLSEYGDLQQLVDMGLLERSNINDHDSSDPHNFALVLKKLIARGKVNVKDLALEIGLSDDSLSASLDGDSLAPDLQGKLMKWLKNHAYMGSSPKKLKVKIKPLMSSKDETGATDGYDDIMDFMSDITNPVAVKSVPPRRRTKSNARILRDNEVICSSDEIINDNGLVMDKVMVDRLAKESILNAIGKNSAKPDDDSLHSSDRHLPASEGNSPDLLNDGFSERSRSEMAATPEKITVATSEQESSIFPIVNLISEEFSNFYIHPYIRKKFLQMHDKFICNNRVGNFEDRMNTLNELDGKRERDRSCLVAATTNSVYSSHESEHPKCNEKSCTPDDLDFFIKARKLRSLKLSPKDEVEGEIIYFQDRLLHNIIARNCVTDNLVSRVAKSLPVEVEAAREQRWDANILKLNACVGRAGISLQQRSKDAWDAVPRISSEKYSDIVQSVSDFSKEHPRSCDICRRSETVLNPILVCSGCKVAVHLDCYRSVKEPLGPWCCELCEELFSSRSSKATSLNFWEISYPAAHCGLCGGTTGAFRKSVDGQWVHAFCAEWVLESTFRRGQVNPVEGMEKASRGVDICCICHRKHGACIKCSYNHCQTTFHPSCARSAGFCMNVTLAGGKFQRNAFCEKHSVEQRAKAETQKHGVEELKNMKQIRVKLERLRLLCDRIIKREKLKRELVVCSHEILARKRDHVARSLLLHSPFHPDISSESATTSLKGHTDGYRSCSESMRSDDITVDSTLSVKHQIKIPVSVENDQRTDDSSTSQSLSVPKTMDRVRFSGKQIPHRYSLASRNSLDNAERNLKLRKPIETFEKELVMTSDEASMKNSRLPKGYCYVPVDCLPKEKQHAQDACSDGQLEHNG</sequence>
<dbReference type="GO" id="GO:0005634">
    <property type="term" value="C:nucleus"/>
    <property type="evidence" value="ECO:0007669"/>
    <property type="project" value="UniProtKB-ARBA"/>
</dbReference>
<keyword evidence="2 4" id="KW-0863">Zinc-finger</keyword>
<dbReference type="InterPro" id="IPR034732">
    <property type="entry name" value="EPHD"/>
</dbReference>
<gene>
    <name evidence="8" type="ORF">EPI10_012414</name>
</gene>
<feature type="region of interest" description="Disordered" evidence="5">
    <location>
        <begin position="1290"/>
        <end position="1309"/>
    </location>
</feature>
<dbReference type="Pfam" id="PF13832">
    <property type="entry name" value="zf-HC5HC2H_2"/>
    <property type="match status" value="2"/>
</dbReference>
<dbReference type="InterPro" id="IPR050701">
    <property type="entry name" value="Histone_Mod_Regulator"/>
</dbReference>
<feature type="domain" description="PHD-type" evidence="7">
    <location>
        <begin position="1060"/>
        <end position="1169"/>
    </location>
</feature>
<dbReference type="Pfam" id="PF13831">
    <property type="entry name" value="PHD_2"/>
    <property type="match status" value="2"/>
</dbReference>
<dbReference type="SMART" id="SM00249">
    <property type="entry name" value="PHD"/>
    <property type="match status" value="4"/>
</dbReference>
<reference evidence="9" key="1">
    <citation type="journal article" date="2019" name="Plant Biotechnol. J.">
        <title>Genome sequencing of the Australian wild diploid species Gossypium australe highlights disease resistance and delayed gland morphogenesis.</title>
        <authorList>
            <person name="Cai Y."/>
            <person name="Cai X."/>
            <person name="Wang Q."/>
            <person name="Wang P."/>
            <person name="Zhang Y."/>
            <person name="Cai C."/>
            <person name="Xu Y."/>
            <person name="Wang K."/>
            <person name="Zhou Z."/>
            <person name="Wang C."/>
            <person name="Geng S."/>
            <person name="Li B."/>
            <person name="Dong Q."/>
            <person name="Hou Y."/>
            <person name="Wang H."/>
            <person name="Ai P."/>
            <person name="Liu Z."/>
            <person name="Yi F."/>
            <person name="Sun M."/>
            <person name="An G."/>
            <person name="Cheng J."/>
            <person name="Zhang Y."/>
            <person name="Shi Q."/>
            <person name="Xie Y."/>
            <person name="Shi X."/>
            <person name="Chang Y."/>
            <person name="Huang F."/>
            <person name="Chen Y."/>
            <person name="Hong S."/>
            <person name="Mi L."/>
            <person name="Sun Q."/>
            <person name="Zhang L."/>
            <person name="Zhou B."/>
            <person name="Peng R."/>
            <person name="Zhang X."/>
            <person name="Liu F."/>
        </authorList>
    </citation>
    <scope>NUCLEOTIDE SEQUENCE [LARGE SCALE GENOMIC DNA]</scope>
    <source>
        <strain evidence="9">cv. PA1801</strain>
    </source>
</reference>
<name>A0A5B6WAM2_9ROSI</name>
<keyword evidence="3" id="KW-0862">Zinc</keyword>
<protein>
    <submittedName>
        <fullName evidence="8">Zinc finger, PHD-type</fullName>
    </submittedName>
</protein>
<proteinExistence type="predicted"/>
<feature type="compositionally biased region" description="Gly residues" evidence="5">
    <location>
        <begin position="1"/>
        <end position="11"/>
    </location>
</feature>
<dbReference type="CDD" id="cd15571">
    <property type="entry name" value="ePHD"/>
    <property type="match status" value="1"/>
</dbReference>
<dbReference type="PROSITE" id="PS51805">
    <property type="entry name" value="EPHD"/>
    <property type="match status" value="2"/>
</dbReference>
<dbReference type="InterPro" id="IPR019787">
    <property type="entry name" value="Znf_PHD-finger"/>
</dbReference>
<dbReference type="PANTHER" id="PTHR13793:SF107">
    <property type="entry name" value="BROMODOMAIN-CONTAINING PROTEIN HOMOLOG"/>
    <property type="match status" value="1"/>
</dbReference>
<evidence type="ECO:0000313" key="8">
    <source>
        <dbReference type="EMBL" id="KAA3478630.1"/>
    </source>
</evidence>
<evidence type="ECO:0000259" key="7">
    <source>
        <dbReference type="PROSITE" id="PS51805"/>
    </source>
</evidence>
<evidence type="ECO:0000256" key="2">
    <source>
        <dbReference type="ARBA" id="ARBA00022771"/>
    </source>
</evidence>
<dbReference type="PROSITE" id="PS01359">
    <property type="entry name" value="ZF_PHD_1"/>
    <property type="match status" value="1"/>
</dbReference>
<evidence type="ECO:0000313" key="9">
    <source>
        <dbReference type="Proteomes" id="UP000325315"/>
    </source>
</evidence>
<keyword evidence="1" id="KW-0479">Metal-binding</keyword>
<evidence type="ECO:0000256" key="1">
    <source>
        <dbReference type="ARBA" id="ARBA00022723"/>
    </source>
</evidence>
<dbReference type="EMBL" id="SMMG02000004">
    <property type="protein sequence ID" value="KAA3478630.1"/>
    <property type="molecule type" value="Genomic_DNA"/>
</dbReference>
<feature type="domain" description="PHD-type" evidence="6">
    <location>
        <begin position="991"/>
        <end position="1040"/>
    </location>
</feature>
<feature type="region of interest" description="Disordered" evidence="5">
    <location>
        <begin position="87"/>
        <end position="115"/>
    </location>
</feature>
<evidence type="ECO:0000256" key="4">
    <source>
        <dbReference type="PROSITE-ProRule" id="PRU00146"/>
    </source>
</evidence>
<dbReference type="PROSITE" id="PS50016">
    <property type="entry name" value="ZF_PHD_2"/>
    <property type="match status" value="2"/>
</dbReference>
<evidence type="ECO:0000256" key="3">
    <source>
        <dbReference type="ARBA" id="ARBA00022833"/>
    </source>
</evidence>
<dbReference type="GO" id="GO:0008270">
    <property type="term" value="F:zinc ion binding"/>
    <property type="evidence" value="ECO:0007669"/>
    <property type="project" value="UniProtKB-KW"/>
</dbReference>